<evidence type="ECO:0000313" key="3">
    <source>
        <dbReference type="Proteomes" id="UP001633002"/>
    </source>
</evidence>
<dbReference type="AlphaFoldDB" id="A0ABD3HLU5"/>
<gene>
    <name evidence="2" type="ORF">R1sor_006158</name>
</gene>
<feature type="region of interest" description="Disordered" evidence="1">
    <location>
        <begin position="74"/>
        <end position="94"/>
    </location>
</feature>
<comment type="caution">
    <text evidence="2">The sequence shown here is derived from an EMBL/GenBank/DDBJ whole genome shotgun (WGS) entry which is preliminary data.</text>
</comment>
<sequence>MRRAAIRLGTTDAFEKAFDFAIRCTGPVANIPHIISVRGRLSFDFKPPQHAVTEPGESSRPPISAVTAVTILSSSTDDSAEPKRQNDVADSQPVQRNLEVPVYTFITSLSSNDEPVEIPLQHDHPHFSIPEPEIVGPAEPEFEIPEEPCFAVPPEPEFEAPGAPYFAVPADPEIACPEPYIADPDEPEVVVLGVTPRRRPNTRASMTRQREHINEVMQHG</sequence>
<dbReference type="Proteomes" id="UP001633002">
    <property type="component" value="Unassembled WGS sequence"/>
</dbReference>
<accession>A0ABD3HLU5</accession>
<keyword evidence="3" id="KW-1185">Reference proteome</keyword>
<proteinExistence type="predicted"/>
<name>A0ABD3HLU5_9MARC</name>
<reference evidence="2 3" key="1">
    <citation type="submission" date="2024-09" db="EMBL/GenBank/DDBJ databases">
        <title>Chromosome-scale assembly of Riccia sorocarpa.</title>
        <authorList>
            <person name="Paukszto L."/>
        </authorList>
    </citation>
    <scope>NUCLEOTIDE SEQUENCE [LARGE SCALE GENOMIC DNA]</scope>
    <source>
        <strain evidence="2">LP-2024</strain>
        <tissue evidence="2">Aerial parts of the thallus</tissue>
    </source>
</reference>
<dbReference type="EMBL" id="JBJQOH010000003">
    <property type="protein sequence ID" value="KAL3692507.1"/>
    <property type="molecule type" value="Genomic_DNA"/>
</dbReference>
<protein>
    <submittedName>
        <fullName evidence="2">Uncharacterized protein</fullName>
    </submittedName>
</protein>
<evidence type="ECO:0000256" key="1">
    <source>
        <dbReference type="SAM" id="MobiDB-lite"/>
    </source>
</evidence>
<evidence type="ECO:0000313" key="2">
    <source>
        <dbReference type="EMBL" id="KAL3692507.1"/>
    </source>
</evidence>
<organism evidence="2 3">
    <name type="scientific">Riccia sorocarpa</name>
    <dbReference type="NCBI Taxonomy" id="122646"/>
    <lineage>
        <taxon>Eukaryota</taxon>
        <taxon>Viridiplantae</taxon>
        <taxon>Streptophyta</taxon>
        <taxon>Embryophyta</taxon>
        <taxon>Marchantiophyta</taxon>
        <taxon>Marchantiopsida</taxon>
        <taxon>Marchantiidae</taxon>
        <taxon>Marchantiales</taxon>
        <taxon>Ricciaceae</taxon>
        <taxon>Riccia</taxon>
    </lineage>
</organism>
<feature type="region of interest" description="Disordered" evidence="1">
    <location>
        <begin position="197"/>
        <end position="220"/>
    </location>
</feature>